<reference evidence="1" key="1">
    <citation type="submission" date="2020-06" db="EMBL/GenBank/DDBJ databases">
        <authorList>
            <person name="Li T."/>
            <person name="Hu X."/>
            <person name="Zhang T."/>
            <person name="Song X."/>
            <person name="Zhang H."/>
            <person name="Dai N."/>
            <person name="Sheng W."/>
            <person name="Hou X."/>
            <person name="Wei L."/>
        </authorList>
    </citation>
    <scope>NUCLEOTIDE SEQUENCE</scope>
    <source>
        <strain evidence="1">3651</strain>
        <tissue evidence="1">Leaf</tissue>
    </source>
</reference>
<reference evidence="1" key="2">
    <citation type="journal article" date="2024" name="Plant">
        <title>Genomic evolution and insights into agronomic trait innovations of Sesamum species.</title>
        <authorList>
            <person name="Miao H."/>
            <person name="Wang L."/>
            <person name="Qu L."/>
            <person name="Liu H."/>
            <person name="Sun Y."/>
            <person name="Le M."/>
            <person name="Wang Q."/>
            <person name="Wei S."/>
            <person name="Zheng Y."/>
            <person name="Lin W."/>
            <person name="Duan Y."/>
            <person name="Cao H."/>
            <person name="Xiong S."/>
            <person name="Wang X."/>
            <person name="Wei L."/>
            <person name="Li C."/>
            <person name="Ma Q."/>
            <person name="Ju M."/>
            <person name="Zhao R."/>
            <person name="Li G."/>
            <person name="Mu C."/>
            <person name="Tian Q."/>
            <person name="Mei H."/>
            <person name="Zhang T."/>
            <person name="Gao T."/>
            <person name="Zhang H."/>
        </authorList>
    </citation>
    <scope>NUCLEOTIDE SEQUENCE</scope>
    <source>
        <strain evidence="1">3651</strain>
    </source>
</reference>
<evidence type="ECO:0000313" key="2">
    <source>
        <dbReference type="Proteomes" id="UP001293254"/>
    </source>
</evidence>
<dbReference type="AlphaFoldDB" id="A0AAE1XSD9"/>
<sequence>MFVEAEVVDLPLIYSDHCPVLVLLKTKSVWCSRSEQGRFKFEACWTRSEDCAFTIVATWGISVPRVGILAKDYLLAFQTVNARGPPIVGRVVSKDRWIPPYSGNLAANLAGFVLPDGQGASAGVVIRDEYGECIDWKVAVWPHIFETDHAKALAARFAVEMAGNYEGQYIQFSEWVC</sequence>
<gene>
    <name evidence="1" type="ORF">Salat_2544500</name>
</gene>
<name>A0AAE1XSD9_9LAMI</name>
<organism evidence="1 2">
    <name type="scientific">Sesamum alatum</name>
    <dbReference type="NCBI Taxonomy" id="300844"/>
    <lineage>
        <taxon>Eukaryota</taxon>
        <taxon>Viridiplantae</taxon>
        <taxon>Streptophyta</taxon>
        <taxon>Embryophyta</taxon>
        <taxon>Tracheophyta</taxon>
        <taxon>Spermatophyta</taxon>
        <taxon>Magnoliopsida</taxon>
        <taxon>eudicotyledons</taxon>
        <taxon>Gunneridae</taxon>
        <taxon>Pentapetalae</taxon>
        <taxon>asterids</taxon>
        <taxon>lamiids</taxon>
        <taxon>Lamiales</taxon>
        <taxon>Pedaliaceae</taxon>
        <taxon>Sesamum</taxon>
    </lineage>
</organism>
<keyword evidence="2" id="KW-1185">Reference proteome</keyword>
<evidence type="ECO:0000313" key="1">
    <source>
        <dbReference type="EMBL" id="KAK4417189.1"/>
    </source>
</evidence>
<dbReference type="EMBL" id="JACGWO010000010">
    <property type="protein sequence ID" value="KAK4417189.1"/>
    <property type="molecule type" value="Genomic_DNA"/>
</dbReference>
<dbReference type="Proteomes" id="UP001293254">
    <property type="component" value="Unassembled WGS sequence"/>
</dbReference>
<evidence type="ECO:0008006" key="3">
    <source>
        <dbReference type="Google" id="ProtNLM"/>
    </source>
</evidence>
<proteinExistence type="predicted"/>
<protein>
    <recommendedName>
        <fullName evidence="3">RNase H type-1 domain-containing protein</fullName>
    </recommendedName>
</protein>
<comment type="caution">
    <text evidence="1">The sequence shown here is derived from an EMBL/GenBank/DDBJ whole genome shotgun (WGS) entry which is preliminary data.</text>
</comment>
<accession>A0AAE1XSD9</accession>